<protein>
    <submittedName>
        <fullName evidence="1">Uncharacterized protein</fullName>
    </submittedName>
</protein>
<name>A0A9X1LNN5_9MICO</name>
<organism evidence="1 2">
    <name type="scientific">Microbacterium tenebrionis</name>
    <dbReference type="NCBI Taxonomy" id="2830665"/>
    <lineage>
        <taxon>Bacteria</taxon>
        <taxon>Bacillati</taxon>
        <taxon>Actinomycetota</taxon>
        <taxon>Actinomycetes</taxon>
        <taxon>Micrococcales</taxon>
        <taxon>Microbacteriaceae</taxon>
        <taxon>Microbacterium</taxon>
    </lineage>
</organism>
<dbReference type="RefSeq" id="WP_227530019.1">
    <property type="nucleotide sequence ID" value="NZ_JAGTTM010000001.1"/>
</dbReference>
<dbReference type="InterPro" id="IPR043733">
    <property type="entry name" value="DUF5677"/>
</dbReference>
<gene>
    <name evidence="1" type="ORF">KEC56_04695</name>
</gene>
<evidence type="ECO:0000313" key="2">
    <source>
        <dbReference type="Proteomes" id="UP001139289"/>
    </source>
</evidence>
<evidence type="ECO:0000313" key="1">
    <source>
        <dbReference type="EMBL" id="MCC2028820.1"/>
    </source>
</evidence>
<dbReference type="Pfam" id="PF18928">
    <property type="entry name" value="DUF5677"/>
    <property type="match status" value="1"/>
</dbReference>
<dbReference type="EMBL" id="JAGTTM010000001">
    <property type="protein sequence ID" value="MCC2028820.1"/>
    <property type="molecule type" value="Genomic_DNA"/>
</dbReference>
<accession>A0A9X1LNN5</accession>
<sequence length="339" mass="36840">MQQLFDPDDAPELRREKAFIFGSAPKLAGDFLRAGRETRMSRASKDASVAEDIAHVWARGWTVLDAVINAMEQSCALMFTRSEVFDDHADVREALLLLQSATTLTLREISELLRAGYLSGAAARWRALHETAVTAVVVAEGGPSIARRYIDHGVATQLLRLEAFYQQPHPDAPPAAERAERMQLVADLIAKHTIPGETVSFRRPYAWATPVMPARAKDGKHLEPNFTRLEAAAGQIDMRLLVQHGAHGHVHNDAGAVRTAVLKDGNLLLAGPRSDEVQTVAIPALRTIVVAAAATHLGFEPQLDEFGRLISLTGAAIADLAATGVQAFESVHRSSQMLF</sequence>
<proteinExistence type="predicted"/>
<keyword evidence="2" id="KW-1185">Reference proteome</keyword>
<reference evidence="1" key="1">
    <citation type="submission" date="2021-04" db="EMBL/GenBank/DDBJ databases">
        <title>Microbacterium tenobrionis sp. nov. and Microbacterium allomyrinae sp. nov., isolated from larvae of Tenobrio molitor and Allomyrina dichotoma, respectively.</title>
        <authorList>
            <person name="Lee S.D."/>
        </authorList>
    </citation>
    <scope>NUCLEOTIDE SEQUENCE</scope>
    <source>
        <strain evidence="1">YMB-B2</strain>
    </source>
</reference>
<dbReference type="Proteomes" id="UP001139289">
    <property type="component" value="Unassembled WGS sequence"/>
</dbReference>
<dbReference type="AlphaFoldDB" id="A0A9X1LNN5"/>
<comment type="caution">
    <text evidence="1">The sequence shown here is derived from an EMBL/GenBank/DDBJ whole genome shotgun (WGS) entry which is preliminary data.</text>
</comment>